<protein>
    <submittedName>
        <fullName evidence="1">11959_t:CDS:1</fullName>
    </submittedName>
</protein>
<sequence length="100" mass="11635">MSTVIEIFLQELTETEPADVIVEPPPYDHKDKTQVKVRLTYQALRNMARLRNHEDSCLKTLAYAYYLGELLETKPKTPAQRTVLANRSYLQDKILELDKL</sequence>
<evidence type="ECO:0000313" key="2">
    <source>
        <dbReference type="Proteomes" id="UP000789366"/>
    </source>
</evidence>
<proteinExistence type="predicted"/>
<reference evidence="1" key="1">
    <citation type="submission" date="2021-06" db="EMBL/GenBank/DDBJ databases">
        <authorList>
            <person name="Kallberg Y."/>
            <person name="Tangrot J."/>
            <person name="Rosling A."/>
        </authorList>
    </citation>
    <scope>NUCLEOTIDE SEQUENCE</scope>
    <source>
        <strain evidence="1">28 12/20/2015</strain>
    </source>
</reference>
<comment type="caution">
    <text evidence="1">The sequence shown here is derived from an EMBL/GenBank/DDBJ whole genome shotgun (WGS) entry which is preliminary data.</text>
</comment>
<organism evidence="1 2">
    <name type="scientific">Cetraspora pellucida</name>
    <dbReference type="NCBI Taxonomy" id="1433469"/>
    <lineage>
        <taxon>Eukaryota</taxon>
        <taxon>Fungi</taxon>
        <taxon>Fungi incertae sedis</taxon>
        <taxon>Mucoromycota</taxon>
        <taxon>Glomeromycotina</taxon>
        <taxon>Glomeromycetes</taxon>
        <taxon>Diversisporales</taxon>
        <taxon>Gigasporaceae</taxon>
        <taxon>Cetraspora</taxon>
    </lineage>
</organism>
<keyword evidence="2" id="KW-1185">Reference proteome</keyword>
<evidence type="ECO:0000313" key="1">
    <source>
        <dbReference type="EMBL" id="CAG8661227.1"/>
    </source>
</evidence>
<dbReference type="Proteomes" id="UP000789366">
    <property type="component" value="Unassembled WGS sequence"/>
</dbReference>
<dbReference type="EMBL" id="CAJVPW010015356">
    <property type="protein sequence ID" value="CAG8661227.1"/>
    <property type="molecule type" value="Genomic_DNA"/>
</dbReference>
<accession>A0ACA9NKV8</accession>
<name>A0ACA9NKV8_9GLOM</name>
<gene>
    <name evidence="1" type="ORF">SPELUC_LOCUS9276</name>
</gene>